<dbReference type="EMBL" id="JBGBPQ010000001">
    <property type="protein sequence ID" value="KAL1529970.1"/>
    <property type="molecule type" value="Genomic_DNA"/>
</dbReference>
<evidence type="ECO:0000256" key="3">
    <source>
        <dbReference type="ARBA" id="ARBA00022917"/>
    </source>
</evidence>
<comment type="subcellular location">
    <subcellularLocation>
        <location evidence="4">Cytoplasm</location>
    </subcellularLocation>
</comment>
<dbReference type="GO" id="GO:0016282">
    <property type="term" value="C:eukaryotic 43S preinitiation complex"/>
    <property type="evidence" value="ECO:0007669"/>
    <property type="project" value="UniProtKB-UniRule"/>
</dbReference>
<sequence>MAATTSLDEVEDGIEVDNLPNFRFEGTTEFDMDEHHHETEPTDLVRYHTPDVIRSFIVYFQKNVRDRNVYEVHSIYENSFNKLTDRFYKNSPWPPVDVISPLVDNDQQFLLLYKELYYRHIYSKLQPSLHQRIESWLNYCDIFNLLLSVESPQELELELPSQWLWDMIDEFIYQFQAFCQFRSRVKSKSEEEISLLKQAAQERPHVWSVHKVLYYLHAFVEKSCVKKQLRGEACDSPFVNSQLYLMLGYFSMVGLLRMHCLLADYRLALKTVEDIDLSKKGIFTRVTACHITVFYYVGWAYLMTRRYTDAIKTFSNILFYIGRTKQYHTRSYQYEAILKKNEQMYALLAIAISLSPQLQADDNLLASLRDKYSERLSRMQSNNIDLAAFEELFAFACPKFVSPSPPNYDALPPTHNPQEAYRLQLKHFLHSVEQQKMLPTIRSFLKLYTTIGLPKLAALLEQDEATFREHLQCLKHKTHGLAWVGGPPLSGEWTSSADVDFYVDNDIAHVADTSISRKHSDYFVKQIIKLEEIIANLK</sequence>
<evidence type="ECO:0000256" key="2">
    <source>
        <dbReference type="ARBA" id="ARBA00022540"/>
    </source>
</evidence>
<comment type="similarity">
    <text evidence="4">Belongs to the eIF-3 subunit L family.</text>
</comment>
<evidence type="ECO:0000256" key="4">
    <source>
        <dbReference type="HAMAP-Rule" id="MF_03011"/>
    </source>
</evidence>
<comment type="subunit">
    <text evidence="4">Component of the eukaryotic translation initiation factor 3 (eIF-3) complex.</text>
</comment>
<dbReference type="InterPro" id="IPR019382">
    <property type="entry name" value="eIF3l"/>
</dbReference>
<comment type="caution">
    <text evidence="5">The sequence shown here is derived from an EMBL/GenBank/DDBJ whole genome shotgun (WGS) entry which is preliminary data.</text>
</comment>
<accession>A0AB34K781</accession>
<dbReference type="Proteomes" id="UP001515480">
    <property type="component" value="Unassembled WGS sequence"/>
</dbReference>
<dbReference type="GO" id="GO:0003743">
    <property type="term" value="F:translation initiation factor activity"/>
    <property type="evidence" value="ECO:0007669"/>
    <property type="project" value="UniProtKB-UniRule"/>
</dbReference>
<keyword evidence="3 4" id="KW-0648">Protein biosynthesis</keyword>
<keyword evidence="1 4" id="KW-0963">Cytoplasm</keyword>
<keyword evidence="6" id="KW-1185">Reference proteome</keyword>
<dbReference type="GO" id="GO:0001732">
    <property type="term" value="P:formation of cytoplasmic translation initiation complex"/>
    <property type="evidence" value="ECO:0007669"/>
    <property type="project" value="UniProtKB-UniRule"/>
</dbReference>
<evidence type="ECO:0000256" key="1">
    <source>
        <dbReference type="ARBA" id="ARBA00022490"/>
    </source>
</evidence>
<name>A0AB34K781_PRYPA</name>
<dbReference type="Pfam" id="PF10255">
    <property type="entry name" value="Paf67"/>
    <property type="match status" value="1"/>
</dbReference>
<comment type="function">
    <text evidence="4">Component of the eukaryotic translation initiation factor 3 (eIF-3) complex, which is involved in protein synthesis of a specialized repertoire of mRNAs and, together with other initiation factors, stimulates binding of mRNA and methionyl-tRNAi to the 40S ribosome. The eIF-3 complex specifically targets and initiates translation of a subset of mRNAs involved in cell proliferation.</text>
</comment>
<dbReference type="GO" id="GO:0033290">
    <property type="term" value="C:eukaryotic 48S preinitiation complex"/>
    <property type="evidence" value="ECO:0007669"/>
    <property type="project" value="UniProtKB-UniRule"/>
</dbReference>
<reference evidence="5 6" key="1">
    <citation type="journal article" date="2024" name="Science">
        <title>Giant polyketide synthase enzymes in the biosynthesis of giant marine polyether toxins.</title>
        <authorList>
            <person name="Fallon T.R."/>
            <person name="Shende V.V."/>
            <person name="Wierzbicki I.H."/>
            <person name="Pendleton A.L."/>
            <person name="Watervoot N.F."/>
            <person name="Auber R.P."/>
            <person name="Gonzalez D.J."/>
            <person name="Wisecaver J.H."/>
            <person name="Moore B.S."/>
        </authorList>
    </citation>
    <scope>NUCLEOTIDE SEQUENCE [LARGE SCALE GENOMIC DNA]</scope>
    <source>
        <strain evidence="5 6">12B1</strain>
    </source>
</reference>
<dbReference type="AlphaFoldDB" id="A0AB34K781"/>
<evidence type="ECO:0000313" key="5">
    <source>
        <dbReference type="EMBL" id="KAL1529970.1"/>
    </source>
</evidence>
<gene>
    <name evidence="5" type="ORF">AB1Y20_000897</name>
</gene>
<evidence type="ECO:0000313" key="6">
    <source>
        <dbReference type="Proteomes" id="UP001515480"/>
    </source>
</evidence>
<dbReference type="PANTHER" id="PTHR13242:SF0">
    <property type="entry name" value="EUKARYOTIC TRANSLATION INITIATION FACTOR 3 SUBUNIT L"/>
    <property type="match status" value="1"/>
</dbReference>
<organism evidence="5 6">
    <name type="scientific">Prymnesium parvum</name>
    <name type="common">Toxic golden alga</name>
    <dbReference type="NCBI Taxonomy" id="97485"/>
    <lineage>
        <taxon>Eukaryota</taxon>
        <taxon>Haptista</taxon>
        <taxon>Haptophyta</taxon>
        <taxon>Prymnesiophyceae</taxon>
        <taxon>Prymnesiales</taxon>
        <taxon>Prymnesiaceae</taxon>
        <taxon>Prymnesium</taxon>
    </lineage>
</organism>
<dbReference type="GO" id="GO:0005852">
    <property type="term" value="C:eukaryotic translation initiation factor 3 complex"/>
    <property type="evidence" value="ECO:0007669"/>
    <property type="project" value="UniProtKB-UniRule"/>
</dbReference>
<protein>
    <recommendedName>
        <fullName evidence="4">Eukaryotic translation initiation factor 3 subunit L</fullName>
        <shortName evidence="4">eIF3l</shortName>
    </recommendedName>
</protein>
<dbReference type="HAMAP" id="MF_03011">
    <property type="entry name" value="eIF3l"/>
    <property type="match status" value="1"/>
</dbReference>
<keyword evidence="2 4" id="KW-0396">Initiation factor</keyword>
<proteinExistence type="inferred from homology"/>
<dbReference type="PANTHER" id="PTHR13242">
    <property type="entry name" value="EUKARYOTIC TRANSLATION INITIATION FACTOR 3"/>
    <property type="match status" value="1"/>
</dbReference>